<evidence type="ECO:0000256" key="1">
    <source>
        <dbReference type="ARBA" id="ARBA00004167"/>
    </source>
</evidence>
<dbReference type="PANTHER" id="PTHR30168">
    <property type="entry name" value="PUTATIVE MEMBRANE PROTEIN YPFJ"/>
    <property type="match status" value="1"/>
</dbReference>
<proteinExistence type="predicted"/>
<gene>
    <name evidence="6" type="ORF">CRU78_13870</name>
</gene>
<feature type="region of interest" description="Disordered" evidence="5">
    <location>
        <begin position="1"/>
        <end position="22"/>
    </location>
</feature>
<dbReference type="EMBL" id="PDHS01000334">
    <property type="protein sequence ID" value="MQM31541.1"/>
    <property type="molecule type" value="Genomic_DNA"/>
</dbReference>
<dbReference type="AlphaFoldDB" id="A0A6A7RVT6"/>
<evidence type="ECO:0000256" key="2">
    <source>
        <dbReference type="ARBA" id="ARBA00022692"/>
    </source>
</evidence>
<keyword evidence="3" id="KW-1133">Transmembrane helix</keyword>
<dbReference type="Pfam" id="PF04228">
    <property type="entry name" value="Zn_peptidase"/>
    <property type="match status" value="1"/>
</dbReference>
<dbReference type="InterPro" id="IPR007343">
    <property type="entry name" value="Uncharacterised_pept_Zn_put"/>
</dbReference>
<evidence type="ECO:0000313" key="7">
    <source>
        <dbReference type="Proteomes" id="UP000342300"/>
    </source>
</evidence>
<keyword evidence="2" id="KW-0812">Transmembrane</keyword>
<comment type="caution">
    <text evidence="6">The sequence shown here is derived from an EMBL/GenBank/DDBJ whole genome shotgun (WGS) entry which is preliminary data.</text>
</comment>
<keyword evidence="4" id="KW-0472">Membrane</keyword>
<feature type="compositionally biased region" description="Basic and acidic residues" evidence="5">
    <location>
        <begin position="1"/>
        <end position="17"/>
    </location>
</feature>
<accession>A0A6A7RVT6</accession>
<dbReference type="Proteomes" id="UP000342300">
    <property type="component" value="Unassembled WGS sequence"/>
</dbReference>
<reference evidence="6 7" key="1">
    <citation type="submission" date="2017-09" db="EMBL/GenBank/DDBJ databases">
        <title>Metagenomic Analysis Reveals Denitrifying Candidatus Accumulibacter and Flanking Population as a Source of N2O.</title>
        <authorList>
            <person name="Gao H."/>
            <person name="Mao Y."/>
            <person name="Zhao X."/>
            <person name="Liu W.-T."/>
            <person name="Zhang T."/>
            <person name="Wells G."/>
        </authorList>
    </citation>
    <scope>NUCLEOTIDE SEQUENCE [LARGE SCALE GENOMIC DNA]</scope>
    <source>
        <strain evidence="6">CANDO_2_IC</strain>
    </source>
</reference>
<evidence type="ECO:0000256" key="5">
    <source>
        <dbReference type="SAM" id="MobiDB-lite"/>
    </source>
</evidence>
<organism evidence="6 7">
    <name type="scientific">Candidatus Accumulibacter phosphatis</name>
    <dbReference type="NCBI Taxonomy" id="327160"/>
    <lineage>
        <taxon>Bacteria</taxon>
        <taxon>Pseudomonadati</taxon>
        <taxon>Pseudomonadota</taxon>
        <taxon>Betaproteobacteria</taxon>
        <taxon>Candidatus Accumulibacter</taxon>
    </lineage>
</organism>
<dbReference type="GO" id="GO:0016020">
    <property type="term" value="C:membrane"/>
    <property type="evidence" value="ECO:0007669"/>
    <property type="project" value="UniProtKB-SubCell"/>
</dbReference>
<sequence>MRLDNRTESRTVEDHRGGRMGRRSVGIGAQAYIIAREVGHHVPNLLGISDEVRAAQQKSGQQTTAHELSVRLEMQADCFSGVWGHRADNMQQIREAGDIDQALTAAAVIGDDRLQRQTQGRVAPESFTHGTSSQRVRWFKRGMSRGDLRRCDSSSPKSM</sequence>
<evidence type="ECO:0000256" key="3">
    <source>
        <dbReference type="ARBA" id="ARBA00022989"/>
    </source>
</evidence>
<protein>
    <submittedName>
        <fullName evidence="6">Uncharacterized protein</fullName>
    </submittedName>
</protein>
<dbReference type="PANTHER" id="PTHR30168:SF0">
    <property type="entry name" value="INNER MEMBRANE PROTEIN"/>
    <property type="match status" value="1"/>
</dbReference>
<evidence type="ECO:0000256" key="4">
    <source>
        <dbReference type="ARBA" id="ARBA00023136"/>
    </source>
</evidence>
<comment type="subcellular location">
    <subcellularLocation>
        <location evidence="1">Membrane</location>
        <topology evidence="1">Single-pass membrane protein</topology>
    </subcellularLocation>
</comment>
<evidence type="ECO:0000313" key="6">
    <source>
        <dbReference type="EMBL" id="MQM31541.1"/>
    </source>
</evidence>
<name>A0A6A7RVT6_9PROT</name>